<gene>
    <name evidence="3" type="ORF">DZF93_01800</name>
</gene>
<feature type="compositionally biased region" description="Basic and acidic residues" evidence="1">
    <location>
        <begin position="7"/>
        <end position="18"/>
    </location>
</feature>
<keyword evidence="2" id="KW-1133">Transmembrane helix</keyword>
<organism evidence="3 4">
    <name type="scientific">Clavibacter michiganensis subsp. insidiosus</name>
    <dbReference type="NCBI Taxonomy" id="33014"/>
    <lineage>
        <taxon>Bacteria</taxon>
        <taxon>Bacillati</taxon>
        <taxon>Actinomycetota</taxon>
        <taxon>Actinomycetes</taxon>
        <taxon>Micrococcales</taxon>
        <taxon>Microbacteriaceae</taxon>
        <taxon>Clavibacter</taxon>
    </lineage>
</organism>
<feature type="region of interest" description="Disordered" evidence="1">
    <location>
        <begin position="1"/>
        <end position="23"/>
    </location>
</feature>
<protein>
    <submittedName>
        <fullName evidence="3">Uncharacterized protein</fullName>
    </submittedName>
</protein>
<dbReference type="OrthoDB" id="4434319at2"/>
<dbReference type="EMBL" id="QWEA01000026">
    <property type="protein sequence ID" value="RIJ44714.1"/>
    <property type="molecule type" value="Genomic_DNA"/>
</dbReference>
<dbReference type="AlphaFoldDB" id="A0A399N5D3"/>
<comment type="caution">
    <text evidence="3">The sequence shown here is derived from an EMBL/GenBank/DDBJ whole genome shotgun (WGS) entry which is preliminary data.</text>
</comment>
<evidence type="ECO:0000256" key="2">
    <source>
        <dbReference type="SAM" id="Phobius"/>
    </source>
</evidence>
<evidence type="ECO:0000313" key="3">
    <source>
        <dbReference type="EMBL" id="RIJ44714.1"/>
    </source>
</evidence>
<accession>A0A399N5D3</accession>
<evidence type="ECO:0000313" key="4">
    <source>
        <dbReference type="Proteomes" id="UP000266634"/>
    </source>
</evidence>
<name>A0A399N5D3_9MICO</name>
<keyword evidence="2" id="KW-0812">Transmembrane</keyword>
<feature type="transmembrane region" description="Helical" evidence="2">
    <location>
        <begin position="32"/>
        <end position="49"/>
    </location>
</feature>
<proteinExistence type="predicted"/>
<reference evidence="3 4" key="1">
    <citation type="submission" date="2018-08" db="EMBL/GenBank/DDBJ databases">
        <title>Genome Sequence of Clavibacter michiganensis Subspecies type strains, and the Atypical Peach-Colored Strains Isolated from Tomato.</title>
        <authorList>
            <person name="Osdaghi E."/>
            <person name="Portier P."/>
            <person name="Briand M."/>
            <person name="Jacques M.-A."/>
        </authorList>
    </citation>
    <scope>NUCLEOTIDE SEQUENCE [LARGE SCALE GENOMIC DNA]</scope>
    <source>
        <strain evidence="3 4">CFBP 6488</strain>
    </source>
</reference>
<sequence length="560" mass="61271">MMTTDELLTRHIGGENTRRRGRLTGTVSKTRLALMILIGVGTAAAVAVTHSIWVIIAGVVAAMIALLATISGQHGSLLDRRRRSARMQARRATGTDAFVPYDIATWDQLTAAVRSGEKEEQAEARRALRRMRWAPDGADGMGWLVSARGAPAVAWHSPRGEEEYLSVAFSVTGQMRGIESTARANEAAEAWGRFQANRASEASLLRGVQTLTRVLPPAAARQSRWAQLELDQNDGTWTSRFVEAFERMKASYEEVLHLCTEGAMTQRHFIVCKWPVSGAFRERAAAYGEGRDGWRKLMAEEIPRAAAGLSDARLGRVRVLEAREVVALMRHQQNPSLGIEAAKRIDPLASPGLPSHDEFSAHVVEDVEPDTGRRTQWFHRTAAILAENMQDQERDPFWTLSLMHGADLQMIRSVSFHLRFVPAVQARADAQQTRVLAAAERIARESKTGLADGTLRLEMTGAEARAADVAPGTGHHGAEWVGFVTISTRSLAELKRASSRLEDVCATDIGIARLSWQDSYAAAASGCTFPIARGQKPPQVPIGSRIEAGIAGRRQKEALT</sequence>
<evidence type="ECO:0000256" key="1">
    <source>
        <dbReference type="SAM" id="MobiDB-lite"/>
    </source>
</evidence>
<keyword evidence="2" id="KW-0472">Membrane</keyword>
<dbReference type="Proteomes" id="UP000266634">
    <property type="component" value="Unassembled WGS sequence"/>
</dbReference>